<dbReference type="PANTHER" id="PTHR46300">
    <property type="entry name" value="P450, PUTATIVE (EUROFUNG)-RELATED-RELATED"/>
    <property type="match status" value="1"/>
</dbReference>
<comment type="similarity">
    <text evidence="3 10">Belongs to the cytochrome P450 family.</text>
</comment>
<evidence type="ECO:0000256" key="9">
    <source>
        <dbReference type="PIRSR" id="PIRSR602401-1"/>
    </source>
</evidence>
<reference evidence="12 13" key="1">
    <citation type="submission" date="2015-04" db="EMBL/GenBank/DDBJ databases">
        <title>Complete genome sequence of Schizopora paradoxa KUC8140, a cosmopolitan wood degrader in East Asia.</title>
        <authorList>
            <consortium name="DOE Joint Genome Institute"/>
            <person name="Min B."/>
            <person name="Park H."/>
            <person name="Jang Y."/>
            <person name="Kim J.-J."/>
            <person name="Kim K.H."/>
            <person name="Pangilinan J."/>
            <person name="Lipzen A."/>
            <person name="Riley R."/>
            <person name="Grigoriev I.V."/>
            <person name="Spatafora J.W."/>
            <person name="Choi I.-G."/>
        </authorList>
    </citation>
    <scope>NUCLEOTIDE SEQUENCE [LARGE SCALE GENOMIC DNA]</scope>
    <source>
        <strain evidence="12 13">KUC8140</strain>
    </source>
</reference>
<evidence type="ECO:0000256" key="2">
    <source>
        <dbReference type="ARBA" id="ARBA00005179"/>
    </source>
</evidence>
<dbReference type="InterPro" id="IPR002401">
    <property type="entry name" value="Cyt_P450_E_grp-I"/>
</dbReference>
<keyword evidence="13" id="KW-1185">Reference proteome</keyword>
<dbReference type="STRING" id="27342.A0A0H2RNJ6"/>
<keyword evidence="11" id="KW-0472">Membrane</keyword>
<dbReference type="InParanoid" id="A0A0H2RNJ6"/>
<keyword evidence="11" id="KW-1133">Transmembrane helix</keyword>
<evidence type="ECO:0000313" key="13">
    <source>
        <dbReference type="Proteomes" id="UP000053477"/>
    </source>
</evidence>
<dbReference type="InterPro" id="IPR001128">
    <property type="entry name" value="Cyt_P450"/>
</dbReference>
<dbReference type="PANTHER" id="PTHR46300:SF7">
    <property type="entry name" value="P450, PUTATIVE (EUROFUNG)-RELATED"/>
    <property type="match status" value="1"/>
</dbReference>
<dbReference type="Gene3D" id="1.10.630.10">
    <property type="entry name" value="Cytochrome P450"/>
    <property type="match status" value="1"/>
</dbReference>
<feature type="binding site" description="axial binding residue" evidence="9">
    <location>
        <position position="442"/>
    </location>
    <ligand>
        <name>heme</name>
        <dbReference type="ChEBI" id="CHEBI:30413"/>
    </ligand>
    <ligandPart>
        <name>Fe</name>
        <dbReference type="ChEBI" id="CHEBI:18248"/>
    </ligandPart>
</feature>
<comment type="cofactor">
    <cofactor evidence="1 9">
        <name>heme</name>
        <dbReference type="ChEBI" id="CHEBI:30413"/>
    </cofactor>
</comment>
<keyword evidence="6 10" id="KW-0560">Oxidoreductase</keyword>
<evidence type="ECO:0000256" key="7">
    <source>
        <dbReference type="ARBA" id="ARBA00023004"/>
    </source>
</evidence>
<name>A0A0H2RNJ6_9AGAM</name>
<dbReference type="InterPro" id="IPR017972">
    <property type="entry name" value="Cyt_P450_CS"/>
</dbReference>
<dbReference type="GO" id="GO:0005506">
    <property type="term" value="F:iron ion binding"/>
    <property type="evidence" value="ECO:0007669"/>
    <property type="project" value="InterPro"/>
</dbReference>
<keyword evidence="11" id="KW-0812">Transmembrane</keyword>
<evidence type="ECO:0000256" key="6">
    <source>
        <dbReference type="ARBA" id="ARBA00023002"/>
    </source>
</evidence>
<dbReference type="Pfam" id="PF00067">
    <property type="entry name" value="p450"/>
    <property type="match status" value="1"/>
</dbReference>
<protein>
    <submittedName>
        <fullName evidence="12">Cytochrome P450</fullName>
    </submittedName>
</protein>
<dbReference type="Proteomes" id="UP000053477">
    <property type="component" value="Unassembled WGS sequence"/>
</dbReference>
<dbReference type="GO" id="GO:0004497">
    <property type="term" value="F:monooxygenase activity"/>
    <property type="evidence" value="ECO:0007669"/>
    <property type="project" value="UniProtKB-KW"/>
</dbReference>
<evidence type="ECO:0000256" key="4">
    <source>
        <dbReference type="ARBA" id="ARBA00022617"/>
    </source>
</evidence>
<dbReference type="InterPro" id="IPR036396">
    <property type="entry name" value="Cyt_P450_sf"/>
</dbReference>
<sequence>MLENGSLFVNALVLAVPIIGVYLLRRRSFHKGLPHPPGPKGLPIIGNVHQMPSSHLWEKAVEWGKEYGDLIYLENVGKPMLIVNSYEDSVELLSNRSFIYSSRPHSVMAVDLEDWGWLTTFLPYGETLRKHRAFMHRFIGSTDGALDFRDAQEDGVHAMLKAILEHPDDYGKYVNRLPGAVIMKNIYAHQIEDDDRYLDIGRAGVRFVGDSEHQFFLDFFPWLKYIPEWFPWVEFPHIAKEARKASYASRYELYEITKKRIAQGTAAESMTSVFLAENTNSDGTITDEEEFCEAAATLFLGGVDTSTTAIMTFIMQMLKNPEVQKRAQSEIDRVVGKDQFPSFSDMEDLPYINALCTEVLRHACIITLNTPHFTTADDVYKGYHIPAGTSVLANVWAMAHDARNFPDPTVFKPERWLPSSKGTELQGLQPTDFWFGFGRRVCPGQVWAEQLLFITIASLLAAFNFEKEVGADGKPVEPNDNYHPSFIRALGPSECKISPRSGKIEALIRSFVEEKGM</sequence>
<dbReference type="OrthoDB" id="1055148at2759"/>
<dbReference type="AlphaFoldDB" id="A0A0H2RNJ6"/>
<dbReference type="CDD" id="cd11065">
    <property type="entry name" value="CYP64-like"/>
    <property type="match status" value="1"/>
</dbReference>
<evidence type="ECO:0000256" key="3">
    <source>
        <dbReference type="ARBA" id="ARBA00010617"/>
    </source>
</evidence>
<keyword evidence="4 9" id="KW-0349">Heme</keyword>
<evidence type="ECO:0000313" key="12">
    <source>
        <dbReference type="EMBL" id="KLO13429.1"/>
    </source>
</evidence>
<accession>A0A0H2RNJ6</accession>
<dbReference type="PROSITE" id="PS00086">
    <property type="entry name" value="CYTOCHROME_P450"/>
    <property type="match status" value="1"/>
</dbReference>
<keyword evidence="7 9" id="KW-0408">Iron</keyword>
<evidence type="ECO:0000256" key="5">
    <source>
        <dbReference type="ARBA" id="ARBA00022723"/>
    </source>
</evidence>
<feature type="transmembrane region" description="Helical" evidence="11">
    <location>
        <begin position="6"/>
        <end position="24"/>
    </location>
</feature>
<dbReference type="GO" id="GO:0020037">
    <property type="term" value="F:heme binding"/>
    <property type="evidence" value="ECO:0007669"/>
    <property type="project" value="InterPro"/>
</dbReference>
<keyword evidence="5 9" id="KW-0479">Metal-binding</keyword>
<comment type="pathway">
    <text evidence="2">Secondary metabolite biosynthesis.</text>
</comment>
<gene>
    <name evidence="12" type="ORF">SCHPADRAFT_940351</name>
</gene>
<dbReference type="PRINTS" id="PR00463">
    <property type="entry name" value="EP450I"/>
</dbReference>
<keyword evidence="8 10" id="KW-0503">Monooxygenase</keyword>
<evidence type="ECO:0000256" key="10">
    <source>
        <dbReference type="RuleBase" id="RU000461"/>
    </source>
</evidence>
<evidence type="ECO:0000256" key="1">
    <source>
        <dbReference type="ARBA" id="ARBA00001971"/>
    </source>
</evidence>
<dbReference type="InterPro" id="IPR050364">
    <property type="entry name" value="Cytochrome_P450_fung"/>
</dbReference>
<evidence type="ECO:0000256" key="8">
    <source>
        <dbReference type="ARBA" id="ARBA00023033"/>
    </source>
</evidence>
<dbReference type="EMBL" id="KQ085959">
    <property type="protein sequence ID" value="KLO13429.1"/>
    <property type="molecule type" value="Genomic_DNA"/>
</dbReference>
<dbReference type="SUPFAM" id="SSF48264">
    <property type="entry name" value="Cytochrome P450"/>
    <property type="match status" value="1"/>
</dbReference>
<organism evidence="12 13">
    <name type="scientific">Schizopora paradoxa</name>
    <dbReference type="NCBI Taxonomy" id="27342"/>
    <lineage>
        <taxon>Eukaryota</taxon>
        <taxon>Fungi</taxon>
        <taxon>Dikarya</taxon>
        <taxon>Basidiomycota</taxon>
        <taxon>Agaricomycotina</taxon>
        <taxon>Agaricomycetes</taxon>
        <taxon>Hymenochaetales</taxon>
        <taxon>Schizoporaceae</taxon>
        <taxon>Schizopora</taxon>
    </lineage>
</organism>
<evidence type="ECO:0000256" key="11">
    <source>
        <dbReference type="SAM" id="Phobius"/>
    </source>
</evidence>
<dbReference type="GO" id="GO:0016705">
    <property type="term" value="F:oxidoreductase activity, acting on paired donors, with incorporation or reduction of molecular oxygen"/>
    <property type="evidence" value="ECO:0007669"/>
    <property type="project" value="InterPro"/>
</dbReference>
<proteinExistence type="inferred from homology"/>